<evidence type="ECO:0000313" key="1">
    <source>
        <dbReference type="EMBL" id="TGO13717.1"/>
    </source>
</evidence>
<sequence>MIRDYNVLESIALRLVLEAGMADDDATLVVLLDQGLSYELADRAITAEPPMHSADAYAAFCQKLENRRKDLKYACKVASPPVPVPAGDSVDPGSRRWAAEARLSHKECGECYRCGSAGHLPPDRLGPGIFSTLFPSPLAG</sequence>
<name>A0A4Z1EY06_9HELO</name>
<dbReference type="OrthoDB" id="4502494at2759"/>
<dbReference type="AlphaFoldDB" id="A0A4Z1EY06"/>
<comment type="caution">
    <text evidence="1">The sequence shown here is derived from an EMBL/GenBank/DDBJ whole genome shotgun (WGS) entry which is preliminary data.</text>
</comment>
<accession>A0A4Z1EY06</accession>
<dbReference type="EMBL" id="PQXH01000064">
    <property type="protein sequence ID" value="TGO13717.1"/>
    <property type="molecule type" value="Genomic_DNA"/>
</dbReference>
<proteinExistence type="predicted"/>
<evidence type="ECO:0000313" key="2">
    <source>
        <dbReference type="Proteomes" id="UP000297777"/>
    </source>
</evidence>
<gene>
    <name evidence="1" type="ORF">BTUL_0064g00170</name>
</gene>
<reference evidence="1 2" key="1">
    <citation type="submission" date="2017-12" db="EMBL/GenBank/DDBJ databases">
        <title>Comparative genomics of Botrytis spp.</title>
        <authorList>
            <person name="Valero-Jimenez C.A."/>
            <person name="Tapia P."/>
            <person name="Veloso J."/>
            <person name="Silva-Moreno E."/>
            <person name="Staats M."/>
            <person name="Valdes J.H."/>
            <person name="Van Kan J.A.L."/>
        </authorList>
    </citation>
    <scope>NUCLEOTIDE SEQUENCE [LARGE SCALE GENOMIC DNA]</scope>
    <source>
        <strain evidence="1 2">Bt9001</strain>
    </source>
</reference>
<protein>
    <submittedName>
        <fullName evidence="1">Uncharacterized protein</fullName>
    </submittedName>
</protein>
<dbReference type="Proteomes" id="UP000297777">
    <property type="component" value="Unassembled WGS sequence"/>
</dbReference>
<keyword evidence="2" id="KW-1185">Reference proteome</keyword>
<organism evidence="1 2">
    <name type="scientific">Botrytis tulipae</name>
    <dbReference type="NCBI Taxonomy" id="87230"/>
    <lineage>
        <taxon>Eukaryota</taxon>
        <taxon>Fungi</taxon>
        <taxon>Dikarya</taxon>
        <taxon>Ascomycota</taxon>
        <taxon>Pezizomycotina</taxon>
        <taxon>Leotiomycetes</taxon>
        <taxon>Helotiales</taxon>
        <taxon>Sclerotiniaceae</taxon>
        <taxon>Botrytis</taxon>
    </lineage>
</organism>